<protein>
    <submittedName>
        <fullName evidence="1">Peptidyl-prolyl cis-trans isomerases</fullName>
    </submittedName>
</protein>
<organism evidence="1">
    <name type="scientific">Zea mays</name>
    <name type="common">Maize</name>
    <dbReference type="NCBI Taxonomy" id="4577"/>
    <lineage>
        <taxon>Eukaryota</taxon>
        <taxon>Viridiplantae</taxon>
        <taxon>Streptophyta</taxon>
        <taxon>Embryophyta</taxon>
        <taxon>Tracheophyta</taxon>
        <taxon>Spermatophyta</taxon>
        <taxon>Magnoliopsida</taxon>
        <taxon>Liliopsida</taxon>
        <taxon>Poales</taxon>
        <taxon>Poaceae</taxon>
        <taxon>PACMAD clade</taxon>
        <taxon>Panicoideae</taxon>
        <taxon>Andropogonodae</taxon>
        <taxon>Andropogoneae</taxon>
        <taxon>Tripsacinae</taxon>
        <taxon>Zea</taxon>
    </lineage>
</organism>
<evidence type="ECO:0000313" key="1">
    <source>
        <dbReference type="EMBL" id="AQL10339.1"/>
    </source>
</evidence>
<dbReference type="EMBL" id="CM000785">
    <property type="protein sequence ID" value="AQL10339.1"/>
    <property type="molecule type" value="Genomic_DNA"/>
</dbReference>
<dbReference type="GO" id="GO:0016853">
    <property type="term" value="F:isomerase activity"/>
    <property type="evidence" value="ECO:0007669"/>
    <property type="project" value="UniProtKB-KW"/>
</dbReference>
<name>A0A1D6PMN6_MAIZE</name>
<accession>A0A1D6PMN6</accession>
<dbReference type="AlphaFoldDB" id="A0A1D6PMN6"/>
<keyword evidence="1" id="KW-0413">Isomerase</keyword>
<gene>
    <name evidence="1" type="ORF">ZEAMMB73_Zm00001d048556</name>
</gene>
<sequence>MTWFLKKFPRCVSPALGLRKLYAPPSGLGAVAWGLLQSGQGWPVSDGRLGFRGFLDRNLWFCDFLHGCRWGWLNPLWLSLEMFAGVTSCVIYTVYYDVLLPFQIKRRFGFFKCVVFATHLDIHYVYIHSKNNLSRKAKTSHITREVLFLLNL</sequence>
<proteinExistence type="predicted"/>
<reference evidence="1" key="1">
    <citation type="submission" date="2015-12" db="EMBL/GenBank/DDBJ databases">
        <title>Update maize B73 reference genome by single molecule sequencing technologies.</title>
        <authorList>
            <consortium name="Maize Genome Sequencing Project"/>
            <person name="Ware D."/>
        </authorList>
    </citation>
    <scope>NUCLEOTIDE SEQUENCE</scope>
    <source>
        <tissue evidence="1">Seedling</tissue>
    </source>
</reference>